<accession>A0ABQ2UNW1</accession>
<proteinExistence type="predicted"/>
<dbReference type="EMBL" id="BMRP01000001">
    <property type="protein sequence ID" value="GGU43427.1"/>
    <property type="molecule type" value="Genomic_DNA"/>
</dbReference>
<name>A0ABQ2UNW1_9ACTN</name>
<comment type="caution">
    <text evidence="2">The sequence shown here is derived from an EMBL/GenBank/DDBJ whole genome shotgun (WGS) entry which is preliminary data.</text>
</comment>
<feature type="region of interest" description="Disordered" evidence="1">
    <location>
        <begin position="1"/>
        <end position="21"/>
    </location>
</feature>
<protein>
    <submittedName>
        <fullName evidence="2">Uncharacterized protein</fullName>
    </submittedName>
</protein>
<sequence>MPQVVRPSGQDRRDLCRLERQLPGALPGSRVRRRRHDVPPLTVEQPPVLPRAELLHMLLEQPDQRRRDRHLPDLSLIPLLEAPAVVHLSRISPCFARGRTRFP</sequence>
<feature type="region of interest" description="Disordered" evidence="1">
    <location>
        <begin position="26"/>
        <end position="45"/>
    </location>
</feature>
<feature type="compositionally biased region" description="Basic and acidic residues" evidence="1">
    <location>
        <begin position="9"/>
        <end position="20"/>
    </location>
</feature>
<evidence type="ECO:0000313" key="3">
    <source>
        <dbReference type="Proteomes" id="UP000654471"/>
    </source>
</evidence>
<reference evidence="3" key="1">
    <citation type="journal article" date="2019" name="Int. J. Syst. Evol. Microbiol.">
        <title>The Global Catalogue of Microorganisms (GCM) 10K type strain sequencing project: providing services to taxonomists for standard genome sequencing and annotation.</title>
        <authorList>
            <consortium name="The Broad Institute Genomics Platform"/>
            <consortium name="The Broad Institute Genome Sequencing Center for Infectious Disease"/>
            <person name="Wu L."/>
            <person name="Ma J."/>
        </authorList>
    </citation>
    <scope>NUCLEOTIDE SEQUENCE [LARGE SCALE GENOMIC DNA]</scope>
    <source>
        <strain evidence="3">JCM 3399</strain>
    </source>
</reference>
<gene>
    <name evidence="2" type="ORF">GCM10010211_03550</name>
</gene>
<dbReference type="Proteomes" id="UP000654471">
    <property type="component" value="Unassembled WGS sequence"/>
</dbReference>
<organism evidence="2 3">
    <name type="scientific">Streptomyces albospinus</name>
    <dbReference type="NCBI Taxonomy" id="285515"/>
    <lineage>
        <taxon>Bacteria</taxon>
        <taxon>Bacillati</taxon>
        <taxon>Actinomycetota</taxon>
        <taxon>Actinomycetes</taxon>
        <taxon>Kitasatosporales</taxon>
        <taxon>Streptomycetaceae</taxon>
        <taxon>Streptomyces</taxon>
    </lineage>
</organism>
<evidence type="ECO:0000256" key="1">
    <source>
        <dbReference type="SAM" id="MobiDB-lite"/>
    </source>
</evidence>
<keyword evidence="3" id="KW-1185">Reference proteome</keyword>
<evidence type="ECO:0000313" key="2">
    <source>
        <dbReference type="EMBL" id="GGU43427.1"/>
    </source>
</evidence>